<dbReference type="Pfam" id="PF00069">
    <property type="entry name" value="Pkinase"/>
    <property type="match status" value="1"/>
</dbReference>
<dbReference type="PROSITE" id="PS50222">
    <property type="entry name" value="EF_HAND_2"/>
    <property type="match status" value="4"/>
</dbReference>
<gene>
    <name evidence="19" type="ORF">SteCoe_34296</name>
</gene>
<dbReference type="InterPro" id="IPR000719">
    <property type="entry name" value="Prot_kinase_dom"/>
</dbReference>
<name>A0A1R2AV23_9CILI</name>
<dbReference type="Proteomes" id="UP000187209">
    <property type="component" value="Unassembled WGS sequence"/>
</dbReference>
<dbReference type="CDD" id="cd00051">
    <property type="entry name" value="EFh"/>
    <property type="match status" value="1"/>
</dbReference>
<comment type="catalytic activity">
    <reaction evidence="14">
        <text>L-seryl-[protein] + ATP = O-phospho-L-seryl-[protein] + ADP + H(+)</text>
        <dbReference type="Rhea" id="RHEA:17989"/>
        <dbReference type="Rhea" id="RHEA-COMP:9863"/>
        <dbReference type="Rhea" id="RHEA-COMP:11604"/>
        <dbReference type="ChEBI" id="CHEBI:15378"/>
        <dbReference type="ChEBI" id="CHEBI:29999"/>
        <dbReference type="ChEBI" id="CHEBI:30616"/>
        <dbReference type="ChEBI" id="CHEBI:83421"/>
        <dbReference type="ChEBI" id="CHEBI:456216"/>
        <dbReference type="EC" id="2.7.11.1"/>
    </reaction>
</comment>
<dbReference type="FunFam" id="3.30.200.20:FF:000315">
    <property type="entry name" value="Calcium-dependent protein kinase 3"/>
    <property type="match status" value="1"/>
</dbReference>
<comment type="caution">
    <text evidence="19">The sequence shown here is derived from an EMBL/GenBank/DDBJ whole genome shotgun (WGS) entry which is preliminary data.</text>
</comment>
<evidence type="ECO:0000256" key="16">
    <source>
        <dbReference type="RuleBase" id="RU000304"/>
    </source>
</evidence>
<dbReference type="CDD" id="cd05117">
    <property type="entry name" value="STKc_CAMK"/>
    <property type="match status" value="1"/>
</dbReference>
<evidence type="ECO:0000256" key="15">
    <source>
        <dbReference type="PROSITE-ProRule" id="PRU10141"/>
    </source>
</evidence>
<feature type="domain" description="EF-hand" evidence="18">
    <location>
        <begin position="381"/>
        <end position="410"/>
    </location>
</feature>
<dbReference type="GO" id="GO:0005509">
    <property type="term" value="F:calcium ion binding"/>
    <property type="evidence" value="ECO:0007669"/>
    <property type="project" value="InterPro"/>
</dbReference>
<keyword evidence="9" id="KW-0418">Kinase</keyword>
<feature type="binding site" evidence="15">
    <location>
        <position position="68"/>
    </location>
    <ligand>
        <name>ATP</name>
        <dbReference type="ChEBI" id="CHEBI:30616"/>
    </ligand>
</feature>
<evidence type="ECO:0000256" key="12">
    <source>
        <dbReference type="ARBA" id="ARBA00024334"/>
    </source>
</evidence>
<dbReference type="PANTHER" id="PTHR24349">
    <property type="entry name" value="SERINE/THREONINE-PROTEIN KINASE"/>
    <property type="match status" value="1"/>
</dbReference>
<evidence type="ECO:0000256" key="7">
    <source>
        <dbReference type="ARBA" id="ARBA00022737"/>
    </source>
</evidence>
<dbReference type="InterPro" id="IPR050205">
    <property type="entry name" value="CDPK_Ser/Thr_kinases"/>
</dbReference>
<proteinExistence type="inferred from homology"/>
<dbReference type="PROSITE" id="PS00108">
    <property type="entry name" value="PROTEIN_KINASE_ST"/>
    <property type="match status" value="1"/>
</dbReference>
<dbReference type="Gene3D" id="3.30.200.20">
    <property type="entry name" value="Phosphorylase Kinase, domain 1"/>
    <property type="match status" value="1"/>
</dbReference>
<comment type="cofactor">
    <cofactor evidence="1">
        <name>Mg(2+)</name>
        <dbReference type="ChEBI" id="CHEBI:18420"/>
    </cofactor>
</comment>
<dbReference type="PROSITE" id="PS50011">
    <property type="entry name" value="PROTEIN_KINASE_DOM"/>
    <property type="match status" value="1"/>
</dbReference>
<keyword evidence="6" id="KW-0479">Metal-binding</keyword>
<dbReference type="PROSITE" id="PS00018">
    <property type="entry name" value="EF_HAND_1"/>
    <property type="match status" value="3"/>
</dbReference>
<evidence type="ECO:0000256" key="11">
    <source>
        <dbReference type="ARBA" id="ARBA00022840"/>
    </source>
</evidence>
<dbReference type="GO" id="GO:0005524">
    <property type="term" value="F:ATP binding"/>
    <property type="evidence" value="ECO:0007669"/>
    <property type="project" value="UniProtKB-UniRule"/>
</dbReference>
<dbReference type="SMART" id="SM00220">
    <property type="entry name" value="S_TKc"/>
    <property type="match status" value="1"/>
</dbReference>
<evidence type="ECO:0000313" key="19">
    <source>
        <dbReference type="EMBL" id="OMJ68295.1"/>
    </source>
</evidence>
<dbReference type="AlphaFoldDB" id="A0A1R2AV23"/>
<evidence type="ECO:0000256" key="3">
    <source>
        <dbReference type="ARBA" id="ARBA00012513"/>
    </source>
</evidence>
<dbReference type="FunFam" id="1.10.510.10:FF:000571">
    <property type="entry name" value="Maternal embryonic leucine zipper kinase"/>
    <property type="match status" value="1"/>
</dbReference>
<comment type="catalytic activity">
    <reaction evidence="13">
        <text>L-threonyl-[protein] + ATP = O-phospho-L-threonyl-[protein] + ADP + H(+)</text>
        <dbReference type="Rhea" id="RHEA:46608"/>
        <dbReference type="Rhea" id="RHEA-COMP:11060"/>
        <dbReference type="Rhea" id="RHEA-COMP:11605"/>
        <dbReference type="ChEBI" id="CHEBI:15378"/>
        <dbReference type="ChEBI" id="CHEBI:30013"/>
        <dbReference type="ChEBI" id="CHEBI:30616"/>
        <dbReference type="ChEBI" id="CHEBI:61977"/>
        <dbReference type="ChEBI" id="CHEBI:456216"/>
        <dbReference type="EC" id="2.7.11.1"/>
    </reaction>
</comment>
<dbReference type="InterPro" id="IPR011009">
    <property type="entry name" value="Kinase-like_dom_sf"/>
</dbReference>
<keyword evidence="7" id="KW-0677">Repeat</keyword>
<dbReference type="SUPFAM" id="SSF56112">
    <property type="entry name" value="Protein kinase-like (PK-like)"/>
    <property type="match status" value="1"/>
</dbReference>
<dbReference type="InterPro" id="IPR008271">
    <property type="entry name" value="Ser/Thr_kinase_AS"/>
</dbReference>
<dbReference type="EMBL" id="MPUH01001353">
    <property type="protein sequence ID" value="OMJ68295.1"/>
    <property type="molecule type" value="Genomic_DNA"/>
</dbReference>
<evidence type="ECO:0000259" key="17">
    <source>
        <dbReference type="PROSITE" id="PS50011"/>
    </source>
</evidence>
<dbReference type="FunFam" id="1.10.238.10:FF:000003">
    <property type="entry name" value="Calmodulin A"/>
    <property type="match status" value="1"/>
</dbReference>
<accession>A0A1R2AV23</accession>
<dbReference type="Gene3D" id="1.10.510.10">
    <property type="entry name" value="Transferase(Phosphotransferase) domain 1"/>
    <property type="match status" value="1"/>
</dbReference>
<dbReference type="Pfam" id="PF13499">
    <property type="entry name" value="EF-hand_7"/>
    <property type="match status" value="2"/>
</dbReference>
<evidence type="ECO:0000256" key="6">
    <source>
        <dbReference type="ARBA" id="ARBA00022723"/>
    </source>
</evidence>
<reference evidence="19 20" key="1">
    <citation type="submission" date="2016-11" db="EMBL/GenBank/DDBJ databases">
        <title>The macronuclear genome of Stentor coeruleus: a giant cell with tiny introns.</title>
        <authorList>
            <person name="Slabodnick M."/>
            <person name="Ruby J.G."/>
            <person name="Reiff S.B."/>
            <person name="Swart E.C."/>
            <person name="Gosai S."/>
            <person name="Prabakaran S."/>
            <person name="Witkowska E."/>
            <person name="Larue G.E."/>
            <person name="Fisher S."/>
            <person name="Freeman R.M."/>
            <person name="Gunawardena J."/>
            <person name="Chu W."/>
            <person name="Stover N.A."/>
            <person name="Gregory B.D."/>
            <person name="Nowacki M."/>
            <person name="Derisi J."/>
            <person name="Roy S.W."/>
            <person name="Marshall W.F."/>
            <person name="Sood P."/>
        </authorList>
    </citation>
    <scope>NUCLEOTIDE SEQUENCE [LARGE SCALE GENOMIC DNA]</scope>
    <source>
        <strain evidence="19">WM001</strain>
    </source>
</reference>
<comment type="subunit">
    <text evidence="2">Monomer.</text>
</comment>
<evidence type="ECO:0000313" key="20">
    <source>
        <dbReference type="Proteomes" id="UP000187209"/>
    </source>
</evidence>
<protein>
    <recommendedName>
        <fullName evidence="3">non-specific serine/threonine protein kinase</fullName>
        <ecNumber evidence="3">2.7.11.1</ecNumber>
    </recommendedName>
</protein>
<dbReference type="SMART" id="SM00054">
    <property type="entry name" value="EFh"/>
    <property type="match status" value="4"/>
</dbReference>
<evidence type="ECO:0000256" key="14">
    <source>
        <dbReference type="ARBA" id="ARBA00048679"/>
    </source>
</evidence>
<keyword evidence="5" id="KW-0808">Transferase</keyword>
<organism evidence="19 20">
    <name type="scientific">Stentor coeruleus</name>
    <dbReference type="NCBI Taxonomy" id="5963"/>
    <lineage>
        <taxon>Eukaryota</taxon>
        <taxon>Sar</taxon>
        <taxon>Alveolata</taxon>
        <taxon>Ciliophora</taxon>
        <taxon>Postciliodesmatophora</taxon>
        <taxon>Heterotrichea</taxon>
        <taxon>Heterotrichida</taxon>
        <taxon>Stentoridae</taxon>
        <taxon>Stentor</taxon>
    </lineage>
</organism>
<keyword evidence="4 16" id="KW-0723">Serine/threonine-protein kinase</keyword>
<feature type="domain" description="EF-hand" evidence="18">
    <location>
        <begin position="445"/>
        <end position="480"/>
    </location>
</feature>
<evidence type="ECO:0000256" key="8">
    <source>
        <dbReference type="ARBA" id="ARBA00022741"/>
    </source>
</evidence>
<dbReference type="InterPro" id="IPR011992">
    <property type="entry name" value="EF-hand-dom_pair"/>
</dbReference>
<dbReference type="OrthoDB" id="40902at2759"/>
<feature type="domain" description="EF-hand" evidence="18">
    <location>
        <begin position="339"/>
        <end position="374"/>
    </location>
</feature>
<keyword evidence="11 15" id="KW-0067">ATP-binding</keyword>
<dbReference type="SUPFAM" id="SSF47473">
    <property type="entry name" value="EF-hand"/>
    <property type="match status" value="1"/>
</dbReference>
<dbReference type="InterPro" id="IPR002048">
    <property type="entry name" value="EF_hand_dom"/>
</dbReference>
<dbReference type="EC" id="2.7.11.1" evidence="3"/>
<keyword evidence="10" id="KW-0106">Calcium</keyword>
<evidence type="ECO:0000256" key="5">
    <source>
        <dbReference type="ARBA" id="ARBA00022679"/>
    </source>
</evidence>
<keyword evidence="8 15" id="KW-0547">Nucleotide-binding</keyword>
<dbReference type="PROSITE" id="PS00107">
    <property type="entry name" value="PROTEIN_KINASE_ATP"/>
    <property type="match status" value="1"/>
</dbReference>
<evidence type="ECO:0000256" key="1">
    <source>
        <dbReference type="ARBA" id="ARBA00001946"/>
    </source>
</evidence>
<dbReference type="InterPro" id="IPR018247">
    <property type="entry name" value="EF_Hand_1_Ca_BS"/>
</dbReference>
<feature type="domain" description="Protein kinase" evidence="17">
    <location>
        <begin position="39"/>
        <end position="294"/>
    </location>
</feature>
<evidence type="ECO:0000256" key="2">
    <source>
        <dbReference type="ARBA" id="ARBA00011245"/>
    </source>
</evidence>
<dbReference type="Gene3D" id="1.10.238.10">
    <property type="entry name" value="EF-hand"/>
    <property type="match status" value="2"/>
</dbReference>
<evidence type="ECO:0000256" key="9">
    <source>
        <dbReference type="ARBA" id="ARBA00022777"/>
    </source>
</evidence>
<evidence type="ECO:0000256" key="13">
    <source>
        <dbReference type="ARBA" id="ARBA00047899"/>
    </source>
</evidence>
<dbReference type="InterPro" id="IPR017441">
    <property type="entry name" value="Protein_kinase_ATP_BS"/>
</dbReference>
<dbReference type="GO" id="GO:0004674">
    <property type="term" value="F:protein serine/threonine kinase activity"/>
    <property type="evidence" value="ECO:0007669"/>
    <property type="project" value="UniProtKB-KW"/>
</dbReference>
<comment type="similarity">
    <text evidence="12">Belongs to the protein kinase superfamily. Ser/Thr protein kinase family. CDPK subfamily.</text>
</comment>
<evidence type="ECO:0000256" key="4">
    <source>
        <dbReference type="ARBA" id="ARBA00022527"/>
    </source>
</evidence>
<feature type="domain" description="EF-hand" evidence="18">
    <location>
        <begin position="411"/>
        <end position="440"/>
    </location>
</feature>
<evidence type="ECO:0000259" key="18">
    <source>
        <dbReference type="PROSITE" id="PS50222"/>
    </source>
</evidence>
<evidence type="ECO:0000256" key="10">
    <source>
        <dbReference type="ARBA" id="ARBA00022837"/>
    </source>
</evidence>
<sequence>MGCTNRGPKMPCLGSAEDQLKLSPKSFIKLKSSLIVENYKIGQKLGAGSYGIVRLALHIPSNEKRAIKSINKQKIPSDLQTSPRFFSEIDVLMSSDHPNIVRLYEFYEDDKYWHLVTEYMPGGELFDYLSKFKSLTEPIACGFIKQILCAVAYCHSKNVVHRDIKPENLLLTKNQRTVKIIDFGTSTFMYENCLKRRYGTSYYIAPEVLRSFYNEKCDLWSVGVIMYLLLSGKPPFPGRKDVEILQRVERGVYTMASQEWDLISVEAKDLINKLLCYNPNARISAIEALDHIWFTKFSSKEPNSSLPRLALQKLSDFHTTQKLQNAVLTFIASQLTDMDDFQEIAEVFRSMDKNMDGKISKDELVNIYKAKGLLGLSGNPEKIMREVDSNDSGYIDYTEFLIAYRKKELAGSIKSLEAAFRCFDIDKNGKITAEELREIIGDGNSRNSVWRNLINEVDTNGDGELDLDEFKNMMLQMLTK</sequence>
<keyword evidence="20" id="KW-1185">Reference proteome</keyword>